<accession>A0ABP6SVN1</accession>
<sequence length="584" mass="62025">MTLEIHLLGSPRVVRDGTQRPAPRGHKVWGLLAYLVLREAPAGRAHVAELLFPTADDPLAALRWNLSAARRLVGDPGAFRGDPLTSDWSEPPTVDVWELRTLQPDVELLGSLRFAGCPSFEIWLDAQRRHVRGAVAALLHERALARLASGDADGSAELAAQLVTLDPYDENHQVLLVRALAVGGHGVDAARRAAACRELFRNELGVEPSSALDAAMVIRTASTTTRPASGRPAVQALLDAGEAAISAGALDAGLECLRRAVVDAERLGEGAVVAMAYAALGTALVHAARGTDEEGAAALHQALTCRGAESAVLATAYVELAYIEFLRARYQRVEPWLRRAAAVTTHSAQRAVALSVRGSTLSDLGRYADALRTLDHALDRARDDRRHSYVLSMIGRVHLLRGDLDAAEETLDDALSRAISSGWTTFVPWPEAFRAEVDLQRGNVSAARTRLEHAFALGCQIGDPCWEGLSARGLGLVQAAEGDPTGAVETLLDARRRAGRLPDGYVWVEAYALDALATVGATARHPGVAGWAAELAAIAERSGMAELSARAALHRRWAGDPGAAEAARALAASVDNPALTTLLA</sequence>
<dbReference type="Pfam" id="PF13424">
    <property type="entry name" value="TPR_12"/>
    <property type="match status" value="1"/>
</dbReference>
<protein>
    <recommendedName>
        <fullName evidence="1">Bacterial transcriptional activator domain-containing protein</fullName>
    </recommendedName>
</protein>
<proteinExistence type="predicted"/>
<gene>
    <name evidence="2" type="ORF">GCM10020369_21570</name>
</gene>
<dbReference type="Proteomes" id="UP001501676">
    <property type="component" value="Unassembled WGS sequence"/>
</dbReference>
<organism evidence="2 3">
    <name type="scientific">Cryptosporangium minutisporangium</name>
    <dbReference type="NCBI Taxonomy" id="113569"/>
    <lineage>
        <taxon>Bacteria</taxon>
        <taxon>Bacillati</taxon>
        <taxon>Actinomycetota</taxon>
        <taxon>Actinomycetes</taxon>
        <taxon>Cryptosporangiales</taxon>
        <taxon>Cryptosporangiaceae</taxon>
        <taxon>Cryptosporangium</taxon>
    </lineage>
</organism>
<dbReference type="SMART" id="SM00028">
    <property type="entry name" value="TPR"/>
    <property type="match status" value="4"/>
</dbReference>
<dbReference type="PANTHER" id="PTHR35807">
    <property type="entry name" value="TRANSCRIPTIONAL REGULATOR REDD-RELATED"/>
    <property type="match status" value="1"/>
</dbReference>
<dbReference type="EMBL" id="BAAAYN010000013">
    <property type="protein sequence ID" value="GAA3385979.1"/>
    <property type="molecule type" value="Genomic_DNA"/>
</dbReference>
<dbReference type="Gene3D" id="1.25.40.10">
    <property type="entry name" value="Tetratricopeptide repeat domain"/>
    <property type="match status" value="2"/>
</dbReference>
<dbReference type="InterPro" id="IPR011990">
    <property type="entry name" value="TPR-like_helical_dom_sf"/>
</dbReference>
<evidence type="ECO:0000313" key="3">
    <source>
        <dbReference type="Proteomes" id="UP001501676"/>
    </source>
</evidence>
<dbReference type="SUPFAM" id="SSF48452">
    <property type="entry name" value="TPR-like"/>
    <property type="match status" value="2"/>
</dbReference>
<dbReference type="SMART" id="SM01043">
    <property type="entry name" value="BTAD"/>
    <property type="match status" value="1"/>
</dbReference>
<reference evidence="3" key="1">
    <citation type="journal article" date="2019" name="Int. J. Syst. Evol. Microbiol.">
        <title>The Global Catalogue of Microorganisms (GCM) 10K type strain sequencing project: providing services to taxonomists for standard genome sequencing and annotation.</title>
        <authorList>
            <consortium name="The Broad Institute Genomics Platform"/>
            <consortium name="The Broad Institute Genome Sequencing Center for Infectious Disease"/>
            <person name="Wu L."/>
            <person name="Ma J."/>
        </authorList>
    </citation>
    <scope>NUCLEOTIDE SEQUENCE [LARGE SCALE GENOMIC DNA]</scope>
    <source>
        <strain evidence="3">JCM 9458</strain>
    </source>
</reference>
<name>A0ABP6SVN1_9ACTN</name>
<feature type="domain" description="Bacterial transcriptional activator" evidence="1">
    <location>
        <begin position="94"/>
        <end position="219"/>
    </location>
</feature>
<comment type="caution">
    <text evidence="2">The sequence shown here is derived from an EMBL/GenBank/DDBJ whole genome shotgun (WGS) entry which is preliminary data.</text>
</comment>
<dbReference type="InterPro" id="IPR019734">
    <property type="entry name" value="TPR_rpt"/>
</dbReference>
<dbReference type="InterPro" id="IPR051677">
    <property type="entry name" value="AfsR-DnrI-RedD_regulator"/>
</dbReference>
<keyword evidence="3" id="KW-1185">Reference proteome</keyword>
<dbReference type="RefSeq" id="WP_345727893.1">
    <property type="nucleotide sequence ID" value="NZ_BAAAYN010000013.1"/>
</dbReference>
<evidence type="ECO:0000259" key="1">
    <source>
        <dbReference type="SMART" id="SM01043"/>
    </source>
</evidence>
<dbReference type="InterPro" id="IPR005158">
    <property type="entry name" value="BTAD"/>
</dbReference>
<evidence type="ECO:0000313" key="2">
    <source>
        <dbReference type="EMBL" id="GAA3385979.1"/>
    </source>
</evidence>
<dbReference type="Pfam" id="PF03704">
    <property type="entry name" value="BTAD"/>
    <property type="match status" value="1"/>
</dbReference>